<dbReference type="OrthoDB" id="2623652at2"/>
<feature type="transmembrane region" description="Helical" evidence="1">
    <location>
        <begin position="113"/>
        <end position="137"/>
    </location>
</feature>
<evidence type="ECO:0008006" key="4">
    <source>
        <dbReference type="Google" id="ProtNLM"/>
    </source>
</evidence>
<keyword evidence="1" id="KW-1133">Transmembrane helix</keyword>
<dbReference type="RefSeq" id="WP_011585114.1">
    <property type="nucleotide sequence ID" value="NC_008255.1"/>
</dbReference>
<dbReference type="InterPro" id="IPR013879">
    <property type="entry name" value="DUF1761"/>
</dbReference>
<accession>A0A6N4SRQ4</accession>
<gene>
    <name evidence="2" type="ordered locus">CHU_1730</name>
</gene>
<evidence type="ECO:0000313" key="3">
    <source>
        <dbReference type="Proteomes" id="UP000001822"/>
    </source>
</evidence>
<proteinExistence type="predicted"/>
<dbReference type="Proteomes" id="UP000001822">
    <property type="component" value="Chromosome"/>
</dbReference>
<dbReference type="Pfam" id="PF08570">
    <property type="entry name" value="DUF1761"/>
    <property type="match status" value="1"/>
</dbReference>
<dbReference type="KEGG" id="chu:CHU_1730"/>
<evidence type="ECO:0000256" key="1">
    <source>
        <dbReference type="SAM" id="Phobius"/>
    </source>
</evidence>
<protein>
    <recommendedName>
        <fullName evidence="4">DUF1761 domain-containing protein</fullName>
    </recommendedName>
</protein>
<name>A0A6N4SRQ4_CYTH3</name>
<organism evidence="2 3">
    <name type="scientific">Cytophaga hutchinsonii (strain ATCC 33406 / DSM 1761 / CIP 103989 / NBRC 15051 / NCIMB 9469 / D465)</name>
    <dbReference type="NCBI Taxonomy" id="269798"/>
    <lineage>
        <taxon>Bacteria</taxon>
        <taxon>Pseudomonadati</taxon>
        <taxon>Bacteroidota</taxon>
        <taxon>Cytophagia</taxon>
        <taxon>Cytophagales</taxon>
        <taxon>Cytophagaceae</taxon>
        <taxon>Cytophaga</taxon>
    </lineage>
</organism>
<feature type="transmembrane region" description="Helical" evidence="1">
    <location>
        <begin position="52"/>
        <end position="75"/>
    </location>
</feature>
<sequence length="138" mass="15164">MIHLFSALNWMSILAAFAGYFFLGPLWYMFLFKKQYARSLGRENQPQSKQAATYIVGPAVCSLIITITSALFMHALEINSYTAALEFAFVAGLGYLVTNTINIAINPNIPRPMLYGAVSGAFHLVGIVVACTVLYAMK</sequence>
<keyword evidence="3" id="KW-1185">Reference proteome</keyword>
<keyword evidence="1" id="KW-0812">Transmembrane</keyword>
<keyword evidence="1" id="KW-0472">Membrane</keyword>
<dbReference type="AlphaFoldDB" id="A0A6N4SRQ4"/>
<evidence type="ECO:0000313" key="2">
    <source>
        <dbReference type="EMBL" id="ABG58997.1"/>
    </source>
</evidence>
<dbReference type="EMBL" id="CP000383">
    <property type="protein sequence ID" value="ABG58997.1"/>
    <property type="molecule type" value="Genomic_DNA"/>
</dbReference>
<reference evidence="2 3" key="1">
    <citation type="journal article" date="2007" name="Appl. Environ. Microbiol.">
        <title>Genome sequence of the cellulolytic gliding bacterium Cytophaga hutchinsonii.</title>
        <authorList>
            <person name="Xie G."/>
            <person name="Bruce D.C."/>
            <person name="Challacombe J.F."/>
            <person name="Chertkov O."/>
            <person name="Detter J.C."/>
            <person name="Gilna P."/>
            <person name="Han C.S."/>
            <person name="Lucas S."/>
            <person name="Misra M."/>
            <person name="Myers G.L."/>
            <person name="Richardson P."/>
            <person name="Tapia R."/>
            <person name="Thayer N."/>
            <person name="Thompson L.S."/>
            <person name="Brettin T.S."/>
            <person name="Henrissat B."/>
            <person name="Wilson D.B."/>
            <person name="McBride M.J."/>
        </authorList>
    </citation>
    <scope>NUCLEOTIDE SEQUENCE [LARGE SCALE GENOMIC DNA]</scope>
    <source>
        <strain evidence="3">ATCC 33406 / DSM 1761 / CIP 103989 / NBRC 15051 / NCIMB 9469 / D465</strain>
    </source>
</reference>
<feature type="transmembrane region" description="Helical" evidence="1">
    <location>
        <begin position="81"/>
        <end position="101"/>
    </location>
</feature>
<feature type="transmembrane region" description="Helical" evidence="1">
    <location>
        <begin position="12"/>
        <end position="31"/>
    </location>
</feature>